<proteinExistence type="predicted"/>
<accession>A0A2T4HJM4</accession>
<organism evidence="2 3">
    <name type="scientific">Edaphosphingomonas fennica</name>
    <dbReference type="NCBI Taxonomy" id="114404"/>
    <lineage>
        <taxon>Bacteria</taxon>
        <taxon>Pseudomonadati</taxon>
        <taxon>Pseudomonadota</taxon>
        <taxon>Alphaproteobacteria</taxon>
        <taxon>Sphingomonadales</taxon>
        <taxon>Rhizorhabdaceae</taxon>
        <taxon>Edaphosphingomonas</taxon>
    </lineage>
</organism>
<protein>
    <recommendedName>
        <fullName evidence="1">T6SS Transcription factor RovC-like DNA binding domain-containing protein</fullName>
    </recommendedName>
</protein>
<name>A0A2T4HJM4_9SPHN</name>
<keyword evidence="3" id="KW-1185">Reference proteome</keyword>
<evidence type="ECO:0000259" key="1">
    <source>
        <dbReference type="Pfam" id="PF10074"/>
    </source>
</evidence>
<dbReference type="RefSeq" id="WP_107396057.1">
    <property type="nucleotide sequence ID" value="NZ_PHHF01000082.1"/>
</dbReference>
<gene>
    <name evidence="2" type="ORF">CV103_20740</name>
</gene>
<dbReference type="EMBL" id="PHHF01000082">
    <property type="protein sequence ID" value="PTD16003.1"/>
    <property type="molecule type" value="Genomic_DNA"/>
</dbReference>
<evidence type="ECO:0000313" key="2">
    <source>
        <dbReference type="EMBL" id="PTD16003.1"/>
    </source>
</evidence>
<dbReference type="Pfam" id="PF10074">
    <property type="entry name" value="RovC_DNA-bd"/>
    <property type="match status" value="1"/>
</dbReference>
<reference evidence="2 3" key="1">
    <citation type="submission" date="2017-11" db="EMBL/GenBank/DDBJ databases">
        <title>Sphingomonas oleivorans sp. nov., isolated from oil-contaminated soil.</title>
        <authorList>
            <person name="Wang L."/>
            <person name="Chen L."/>
        </authorList>
    </citation>
    <scope>NUCLEOTIDE SEQUENCE [LARGE SCALE GENOMIC DNA]</scope>
    <source>
        <strain evidence="2 3">K101</strain>
    </source>
</reference>
<dbReference type="InterPro" id="IPR018754">
    <property type="entry name" value="RovC-like_DNA-bd"/>
</dbReference>
<comment type="caution">
    <text evidence="2">The sequence shown here is derived from an EMBL/GenBank/DDBJ whole genome shotgun (WGS) entry which is preliminary data.</text>
</comment>
<sequence length="169" mass="18411">MLLAAAPSILPADGNLFSAIRETAARADEQGVHFLHDPGDGQLLHLLRLAGVAAGEPLAALIPLDLDGLDRLEAVQRLLKSMLGRAVPADTRLTKQQRRRIRHMLQAVDGRMNGASYREIAGVIYGVSRVASDPWKSSALRDATMDLVKDAFAMIAGGYRALLRHRRRS</sequence>
<evidence type="ECO:0000313" key="3">
    <source>
        <dbReference type="Proteomes" id="UP000241206"/>
    </source>
</evidence>
<feature type="domain" description="T6SS Transcription factor RovC-like DNA binding" evidence="1">
    <location>
        <begin position="61"/>
        <end position="164"/>
    </location>
</feature>
<dbReference type="Proteomes" id="UP000241206">
    <property type="component" value="Unassembled WGS sequence"/>
</dbReference>
<dbReference type="AlphaFoldDB" id="A0A2T4HJM4"/>